<organism evidence="1 2">
    <name type="scientific">Trifolium pratense</name>
    <name type="common">Red clover</name>
    <dbReference type="NCBI Taxonomy" id="57577"/>
    <lineage>
        <taxon>Eukaryota</taxon>
        <taxon>Viridiplantae</taxon>
        <taxon>Streptophyta</taxon>
        <taxon>Embryophyta</taxon>
        <taxon>Tracheophyta</taxon>
        <taxon>Spermatophyta</taxon>
        <taxon>Magnoliopsida</taxon>
        <taxon>eudicotyledons</taxon>
        <taxon>Gunneridae</taxon>
        <taxon>Pentapetalae</taxon>
        <taxon>rosids</taxon>
        <taxon>fabids</taxon>
        <taxon>Fabales</taxon>
        <taxon>Fabaceae</taxon>
        <taxon>Papilionoideae</taxon>
        <taxon>50 kb inversion clade</taxon>
        <taxon>NPAAA clade</taxon>
        <taxon>Hologalegina</taxon>
        <taxon>IRL clade</taxon>
        <taxon>Trifolieae</taxon>
        <taxon>Trifolium</taxon>
    </lineage>
</organism>
<name>A0A2K3JLY3_TRIPR</name>
<sequence length="106" mass="11684">SLIACDRDAAPCCNASESSYMNRDRACDYEAMVVHREKSENQEWKLFCYGVVGFANPCHSFFLPLGALSDVESSPQSILRYLLTLPPVCALLPVKAVTDTAALRKP</sequence>
<accession>A0A2K3JLY3</accession>
<evidence type="ECO:0000313" key="2">
    <source>
        <dbReference type="Proteomes" id="UP000236291"/>
    </source>
</evidence>
<gene>
    <name evidence="1" type="ORF">L195_g048660</name>
</gene>
<protein>
    <submittedName>
        <fullName evidence="1">Uncharacterized protein</fullName>
    </submittedName>
</protein>
<feature type="non-terminal residue" evidence="1">
    <location>
        <position position="1"/>
    </location>
</feature>
<comment type="caution">
    <text evidence="1">The sequence shown here is derived from an EMBL/GenBank/DDBJ whole genome shotgun (WGS) entry which is preliminary data.</text>
</comment>
<reference evidence="1 2" key="2">
    <citation type="journal article" date="2017" name="Front. Plant Sci.">
        <title>Gene Classification and Mining of Molecular Markers Useful in Red Clover (Trifolium pratense) Breeding.</title>
        <authorList>
            <person name="Istvanek J."/>
            <person name="Dluhosova J."/>
            <person name="Dluhos P."/>
            <person name="Patkova L."/>
            <person name="Nedelnik J."/>
            <person name="Repkova J."/>
        </authorList>
    </citation>
    <scope>NUCLEOTIDE SEQUENCE [LARGE SCALE GENOMIC DNA]</scope>
    <source>
        <strain evidence="2">cv. Tatra</strain>
        <tissue evidence="1">Young leaves</tissue>
    </source>
</reference>
<reference evidence="1 2" key="1">
    <citation type="journal article" date="2014" name="Am. J. Bot.">
        <title>Genome assembly and annotation for red clover (Trifolium pratense; Fabaceae).</title>
        <authorList>
            <person name="Istvanek J."/>
            <person name="Jaros M."/>
            <person name="Krenek A."/>
            <person name="Repkova J."/>
        </authorList>
    </citation>
    <scope>NUCLEOTIDE SEQUENCE [LARGE SCALE GENOMIC DNA]</scope>
    <source>
        <strain evidence="2">cv. Tatra</strain>
        <tissue evidence="1">Young leaves</tissue>
    </source>
</reference>
<dbReference type="Proteomes" id="UP000236291">
    <property type="component" value="Unassembled WGS sequence"/>
</dbReference>
<dbReference type="AlphaFoldDB" id="A0A2K3JLY3"/>
<evidence type="ECO:0000313" key="1">
    <source>
        <dbReference type="EMBL" id="PNX55036.1"/>
    </source>
</evidence>
<dbReference type="EMBL" id="ASHM01070024">
    <property type="protein sequence ID" value="PNX55036.1"/>
    <property type="molecule type" value="Genomic_DNA"/>
</dbReference>
<proteinExistence type="predicted"/>